<sequence>MQSGEQHVDETRVVLDRCRPWRLHALCLGARRVHVPRRHARRLCPGTRRATARVAARGSAL</sequence>
<dbReference type="AlphaFoldDB" id="A0A4R4NVU1"/>
<gene>
    <name evidence="1" type="ORF">E1284_18540</name>
</gene>
<evidence type="ECO:0000313" key="2">
    <source>
        <dbReference type="Proteomes" id="UP000295431"/>
    </source>
</evidence>
<name>A0A4R4NVU1_9ACTN</name>
<proteinExistence type="predicted"/>
<evidence type="ECO:0000313" key="1">
    <source>
        <dbReference type="EMBL" id="TDC13908.1"/>
    </source>
</evidence>
<dbReference type="Proteomes" id="UP000295431">
    <property type="component" value="Unassembled WGS sequence"/>
</dbReference>
<keyword evidence="2" id="KW-1185">Reference proteome</keyword>
<reference evidence="1 2" key="1">
    <citation type="submission" date="2019-03" db="EMBL/GenBank/DDBJ databases">
        <title>Draft genome sequences of novel Actinobacteria.</title>
        <authorList>
            <person name="Sahin N."/>
            <person name="Ay H."/>
            <person name="Saygin H."/>
        </authorList>
    </citation>
    <scope>NUCLEOTIDE SEQUENCE [LARGE SCALE GENOMIC DNA]</scope>
    <source>
        <strain evidence="1 2">DSM 45347</strain>
    </source>
</reference>
<accession>A0A4R4NVU1</accession>
<comment type="caution">
    <text evidence="1">The sequence shown here is derived from an EMBL/GenBank/DDBJ whole genome shotgun (WGS) entry which is preliminary data.</text>
</comment>
<organism evidence="1 2">
    <name type="scientific">Actinomadura bangladeshensis</name>
    <dbReference type="NCBI Taxonomy" id="453573"/>
    <lineage>
        <taxon>Bacteria</taxon>
        <taxon>Bacillati</taxon>
        <taxon>Actinomycetota</taxon>
        <taxon>Actinomycetes</taxon>
        <taxon>Streptosporangiales</taxon>
        <taxon>Thermomonosporaceae</taxon>
        <taxon>Actinomadura</taxon>
    </lineage>
</organism>
<protein>
    <submittedName>
        <fullName evidence="1">Uncharacterized protein</fullName>
    </submittedName>
</protein>
<dbReference type="EMBL" id="SMJW01000087">
    <property type="protein sequence ID" value="TDC13908.1"/>
    <property type="molecule type" value="Genomic_DNA"/>
</dbReference>